<feature type="compositionally biased region" description="Polar residues" evidence="1">
    <location>
        <begin position="52"/>
        <end position="64"/>
    </location>
</feature>
<reference evidence="2 3" key="1">
    <citation type="submission" date="2024-02" db="EMBL/GenBank/DDBJ databases">
        <authorList>
            <person name="Chen Y."/>
            <person name="Shah S."/>
            <person name="Dougan E. K."/>
            <person name="Thang M."/>
            <person name="Chan C."/>
        </authorList>
    </citation>
    <scope>NUCLEOTIDE SEQUENCE [LARGE SCALE GENOMIC DNA]</scope>
</reference>
<evidence type="ECO:0000256" key="1">
    <source>
        <dbReference type="SAM" id="MobiDB-lite"/>
    </source>
</evidence>
<dbReference type="EMBL" id="CAXAMN010028250">
    <property type="protein sequence ID" value="CAK9115843.1"/>
    <property type="molecule type" value="Genomic_DNA"/>
</dbReference>
<proteinExistence type="predicted"/>
<comment type="caution">
    <text evidence="2">The sequence shown here is derived from an EMBL/GenBank/DDBJ whole genome shotgun (WGS) entry which is preliminary data.</text>
</comment>
<protein>
    <submittedName>
        <fullName evidence="2">Uncharacterized protein</fullName>
    </submittedName>
</protein>
<name>A0ABP0STX4_9DINO</name>
<sequence length="224" mass="25268">MICVAHPLACFQLSTGSRAVECSSRVLHPSNSTADVRTSRGRASRSARSDQMPRSSLSRSASETRVSEDRAARKLDLRRRAGEIVALNSLYAQSSSGSLQHAALPRIRNVLEASDELLAEQADQNLGMLRDKHWARERLRREKAYAATQPKGPEEPKWVLRRGTWYYEGGIQPEKLPADEAMAKFVQEEEARGRGPRWENDIAKPGLMRRFFQRNPYGGFFAEL</sequence>
<evidence type="ECO:0000313" key="2">
    <source>
        <dbReference type="EMBL" id="CAK9115843.1"/>
    </source>
</evidence>
<accession>A0ABP0STX4</accession>
<dbReference type="Proteomes" id="UP001642484">
    <property type="component" value="Unassembled WGS sequence"/>
</dbReference>
<keyword evidence="3" id="KW-1185">Reference proteome</keyword>
<evidence type="ECO:0000313" key="3">
    <source>
        <dbReference type="Proteomes" id="UP001642484"/>
    </source>
</evidence>
<organism evidence="2 3">
    <name type="scientific">Durusdinium trenchii</name>
    <dbReference type="NCBI Taxonomy" id="1381693"/>
    <lineage>
        <taxon>Eukaryota</taxon>
        <taxon>Sar</taxon>
        <taxon>Alveolata</taxon>
        <taxon>Dinophyceae</taxon>
        <taxon>Suessiales</taxon>
        <taxon>Symbiodiniaceae</taxon>
        <taxon>Durusdinium</taxon>
    </lineage>
</organism>
<feature type="region of interest" description="Disordered" evidence="1">
    <location>
        <begin position="30"/>
        <end position="71"/>
    </location>
</feature>
<gene>
    <name evidence="2" type="ORF">CCMP2556_LOCUS53578</name>
</gene>